<accession>A0A365PT89</accession>
<organism evidence="1 2">
    <name type="scientific">Stutzerimonas zhaodongensis</name>
    <dbReference type="NCBI Taxonomy" id="1176257"/>
    <lineage>
        <taxon>Bacteria</taxon>
        <taxon>Pseudomonadati</taxon>
        <taxon>Pseudomonadota</taxon>
        <taxon>Gammaproteobacteria</taxon>
        <taxon>Pseudomonadales</taxon>
        <taxon>Pseudomonadaceae</taxon>
        <taxon>Stutzerimonas</taxon>
    </lineage>
</organism>
<proteinExistence type="predicted"/>
<dbReference type="RefSeq" id="WP_128120670.1">
    <property type="nucleotide sequence ID" value="NZ_QNTV01000009.1"/>
</dbReference>
<dbReference type="Proteomes" id="UP000252554">
    <property type="component" value="Unassembled WGS sequence"/>
</dbReference>
<dbReference type="EMBL" id="QNTV01000009">
    <property type="protein sequence ID" value="RBA56861.1"/>
    <property type="molecule type" value="Genomic_DNA"/>
</dbReference>
<evidence type="ECO:0000313" key="1">
    <source>
        <dbReference type="EMBL" id="RBA56861.1"/>
    </source>
</evidence>
<sequence>MTQQGISLINNVDQAKKNIRQFQIEMESPQQLVGLLGVFQAWYAIADDAGGLLFAPSKFIGYQDLTAQTYREAARETNGRDTEAVLSRWFKQPEGACEQVLIQELAKWLGRFGKKPNRSVRISTVQGATLIPGMPATEALASVTPVDAMMVFFQMLSAGDQREFRRRITR</sequence>
<dbReference type="AlphaFoldDB" id="A0A365PT89"/>
<reference evidence="1 2" key="1">
    <citation type="submission" date="2018-06" db="EMBL/GenBank/DDBJ databases">
        <title>Whole genome sequencing of four bacterial strains from South Shetland trench revealing bio-synthetic gene clusters.</title>
        <authorList>
            <person name="Abdel-Mageed W.M."/>
            <person name="Lehri B."/>
            <person name="Jarmusch S.A."/>
            <person name="Miranda K."/>
            <person name="Goodfellow M."/>
            <person name="Jaspars M."/>
            <person name="Karlyshev A.V."/>
        </authorList>
    </citation>
    <scope>NUCLEOTIDE SEQUENCE [LARGE SCALE GENOMIC DNA]</scope>
    <source>
        <strain evidence="1 2">SST2</strain>
    </source>
</reference>
<name>A0A365PT89_9GAMM</name>
<protein>
    <submittedName>
        <fullName evidence="1">Uncharacterized protein</fullName>
    </submittedName>
</protein>
<comment type="caution">
    <text evidence="1">The sequence shown here is derived from an EMBL/GenBank/DDBJ whole genome shotgun (WGS) entry which is preliminary data.</text>
</comment>
<gene>
    <name evidence="1" type="ORF">DQ403_13165</name>
</gene>
<evidence type="ECO:0000313" key="2">
    <source>
        <dbReference type="Proteomes" id="UP000252554"/>
    </source>
</evidence>